<dbReference type="EMBL" id="FWZT01000004">
    <property type="protein sequence ID" value="SMF04603.1"/>
    <property type="molecule type" value="Genomic_DNA"/>
</dbReference>
<reference evidence="3" key="1">
    <citation type="submission" date="2017-04" db="EMBL/GenBank/DDBJ databases">
        <authorList>
            <person name="Varghese N."/>
            <person name="Submissions S."/>
        </authorList>
    </citation>
    <scope>NUCLEOTIDE SEQUENCE [LARGE SCALE GENOMIC DNA]</scope>
    <source>
        <strain evidence="3">RKEM611</strain>
    </source>
</reference>
<proteinExistence type="predicted"/>
<evidence type="ECO:0000256" key="1">
    <source>
        <dbReference type="SAM" id="SignalP"/>
    </source>
</evidence>
<protein>
    <submittedName>
        <fullName evidence="2">Uncharacterized protein</fullName>
    </submittedName>
</protein>
<sequence>MVRGPWFLLFLSVICISQPVLAQDLTKRVEDLEKLVRLQHEEIVGARDKYQTIGEKRLVEDC</sequence>
<name>A0A1Y6BCN8_9BACT</name>
<gene>
    <name evidence="2" type="ORF">SAMN06296036_1044</name>
</gene>
<accession>A0A1Y6BCN8</accession>
<evidence type="ECO:0000313" key="2">
    <source>
        <dbReference type="EMBL" id="SMF04603.1"/>
    </source>
</evidence>
<organism evidence="2 3">
    <name type="scientific">Pseudobacteriovorax antillogorgiicola</name>
    <dbReference type="NCBI Taxonomy" id="1513793"/>
    <lineage>
        <taxon>Bacteria</taxon>
        <taxon>Pseudomonadati</taxon>
        <taxon>Bdellovibrionota</taxon>
        <taxon>Oligoflexia</taxon>
        <taxon>Oligoflexales</taxon>
        <taxon>Pseudobacteriovoracaceae</taxon>
        <taxon>Pseudobacteriovorax</taxon>
    </lineage>
</organism>
<keyword evidence="1" id="KW-0732">Signal</keyword>
<dbReference type="Proteomes" id="UP000192907">
    <property type="component" value="Unassembled WGS sequence"/>
</dbReference>
<feature type="chain" id="PRO_5012915649" evidence="1">
    <location>
        <begin position="23"/>
        <end position="62"/>
    </location>
</feature>
<keyword evidence="3" id="KW-1185">Reference proteome</keyword>
<dbReference type="AlphaFoldDB" id="A0A1Y6BCN8"/>
<evidence type="ECO:0000313" key="3">
    <source>
        <dbReference type="Proteomes" id="UP000192907"/>
    </source>
</evidence>
<feature type="signal peptide" evidence="1">
    <location>
        <begin position="1"/>
        <end position="22"/>
    </location>
</feature>